<organism evidence="2 3">
    <name type="scientific">Corynebacterium camporealensis</name>
    <dbReference type="NCBI Taxonomy" id="161896"/>
    <lineage>
        <taxon>Bacteria</taxon>
        <taxon>Bacillati</taxon>
        <taxon>Actinomycetota</taxon>
        <taxon>Actinomycetes</taxon>
        <taxon>Mycobacteriales</taxon>
        <taxon>Corynebacteriaceae</taxon>
        <taxon>Corynebacterium</taxon>
    </lineage>
</organism>
<evidence type="ECO:0000259" key="1">
    <source>
        <dbReference type="Pfam" id="PF09012"/>
    </source>
</evidence>
<gene>
    <name evidence="2" type="ORF">UL81_02245</name>
</gene>
<dbReference type="Pfam" id="PF09012">
    <property type="entry name" value="FeoC"/>
    <property type="match status" value="1"/>
</dbReference>
<feature type="domain" description="Transcriptional regulator HTH-type FeoC" evidence="1">
    <location>
        <begin position="4"/>
        <end position="62"/>
    </location>
</feature>
<protein>
    <recommendedName>
        <fullName evidence="1">Transcriptional regulator HTH-type FeoC domain-containing protein</fullName>
    </recommendedName>
</protein>
<dbReference type="OrthoDB" id="4427771at2"/>
<dbReference type="InterPro" id="IPR015102">
    <property type="entry name" value="Tscrpt_reg_HTH_FeoC"/>
</dbReference>
<proteinExistence type="predicted"/>
<dbReference type="InterPro" id="IPR036390">
    <property type="entry name" value="WH_DNA-bd_sf"/>
</dbReference>
<name>A0A0F6QVK7_9CORY</name>
<evidence type="ECO:0000313" key="3">
    <source>
        <dbReference type="Proteomes" id="UP000033566"/>
    </source>
</evidence>
<dbReference type="RefSeq" id="WP_035106652.1">
    <property type="nucleotide sequence ID" value="NZ_CP011311.1"/>
</dbReference>
<accession>A0A0F6QVK7</accession>
<sequence length="82" mass="8357">MNPLAAVRSAITQGATSRAQLADATGLEPGTITLILEHLQTTGELDVEKLGGCPSTGCGSCALSSHCAGPTRGPVLLSLRRR</sequence>
<dbReference type="STRING" id="161896.UL81_02245"/>
<dbReference type="HOGENOM" id="CLU_175386_0_0_11"/>
<dbReference type="InterPro" id="IPR036388">
    <property type="entry name" value="WH-like_DNA-bd_sf"/>
</dbReference>
<reference evidence="2 3" key="1">
    <citation type="journal article" date="2015" name="Genome Announc.">
        <title>Complete Genome Sequence of Corynebacterium camporealensis DSM 44610, Isolated from the Milk of a Manchega Sheep with Subclinical Mastitis.</title>
        <authorList>
            <person name="Ruckert C."/>
            <person name="Albersmeier A."/>
            <person name="Winkler A."/>
            <person name="Tauch A."/>
        </authorList>
    </citation>
    <scope>NUCLEOTIDE SEQUENCE [LARGE SCALE GENOMIC DNA]</scope>
    <source>
        <strain evidence="2 3">DSM 44610</strain>
    </source>
</reference>
<dbReference type="Gene3D" id="1.10.10.10">
    <property type="entry name" value="Winged helix-like DNA-binding domain superfamily/Winged helix DNA-binding domain"/>
    <property type="match status" value="1"/>
</dbReference>
<dbReference type="Proteomes" id="UP000033566">
    <property type="component" value="Chromosome"/>
</dbReference>
<dbReference type="EMBL" id="CP011311">
    <property type="protein sequence ID" value="AKE38430.1"/>
    <property type="molecule type" value="Genomic_DNA"/>
</dbReference>
<dbReference type="SUPFAM" id="SSF46785">
    <property type="entry name" value="Winged helix' DNA-binding domain"/>
    <property type="match status" value="1"/>
</dbReference>
<dbReference type="KEGG" id="ccj:UL81_02245"/>
<keyword evidence="3" id="KW-1185">Reference proteome</keyword>
<evidence type="ECO:0000313" key="2">
    <source>
        <dbReference type="EMBL" id="AKE38430.1"/>
    </source>
</evidence>
<dbReference type="AlphaFoldDB" id="A0A0F6QVK7"/>